<gene>
    <name evidence="3" type="primary">g10267</name>
    <name evidence="3" type="ORF">VP750_LOCUS9233</name>
</gene>
<keyword evidence="2" id="KW-1133">Transmembrane helix</keyword>
<keyword evidence="2" id="KW-0472">Membrane</keyword>
<accession>A0ABP1G7L3</accession>
<protein>
    <submittedName>
        <fullName evidence="3">G10267 protein</fullName>
    </submittedName>
</protein>
<dbReference type="InterPro" id="IPR036188">
    <property type="entry name" value="FAD/NAD-bd_sf"/>
</dbReference>
<proteinExistence type="predicted"/>
<dbReference type="EMBL" id="CAXHTA020000017">
    <property type="protein sequence ID" value="CAL5227327.1"/>
    <property type="molecule type" value="Genomic_DNA"/>
</dbReference>
<dbReference type="Gene3D" id="3.30.9.100">
    <property type="match status" value="1"/>
</dbReference>
<feature type="compositionally biased region" description="Low complexity" evidence="1">
    <location>
        <begin position="202"/>
        <end position="217"/>
    </location>
</feature>
<dbReference type="PANTHER" id="PTHR32098">
    <property type="entry name" value="LYCOPENE BETA/EPSILON CYCLASE PROTEIN"/>
    <property type="match status" value="1"/>
</dbReference>
<dbReference type="SUPFAM" id="SSF51905">
    <property type="entry name" value="FAD/NAD(P)-binding domain"/>
    <property type="match status" value="1"/>
</dbReference>
<feature type="transmembrane region" description="Helical" evidence="2">
    <location>
        <begin position="541"/>
        <end position="562"/>
    </location>
</feature>
<feature type="compositionally biased region" description="Polar residues" evidence="1">
    <location>
        <begin position="225"/>
        <end position="239"/>
    </location>
</feature>
<keyword evidence="4" id="KW-1185">Reference proteome</keyword>
<name>A0ABP1G7L3_9CHLO</name>
<dbReference type="Gene3D" id="3.50.50.60">
    <property type="entry name" value="FAD/NAD(P)-binding domain"/>
    <property type="match status" value="2"/>
</dbReference>
<feature type="transmembrane region" description="Helical" evidence="2">
    <location>
        <begin position="513"/>
        <end position="535"/>
    </location>
</feature>
<feature type="region of interest" description="Disordered" evidence="1">
    <location>
        <begin position="201"/>
        <end position="248"/>
    </location>
</feature>
<reference evidence="3 4" key="1">
    <citation type="submission" date="2024-06" db="EMBL/GenBank/DDBJ databases">
        <authorList>
            <person name="Kraege A."/>
            <person name="Thomma B."/>
        </authorList>
    </citation>
    <scope>NUCLEOTIDE SEQUENCE [LARGE SCALE GENOMIC DNA]</scope>
</reference>
<evidence type="ECO:0000256" key="2">
    <source>
        <dbReference type="SAM" id="Phobius"/>
    </source>
</evidence>
<evidence type="ECO:0000313" key="3">
    <source>
        <dbReference type="EMBL" id="CAL5227327.1"/>
    </source>
</evidence>
<sequence length="592" mass="65796">MSNNDIEGDPLEFLRVSEAYWQAMKSAPAKRGPAVIRVRHRRLQHAFDCDVAVCGGTLGLLLALALQLRGNKVCIVEKRRVEGRNQEWNVSRHELQVLTELGLVTEQELQDSIASEFNPVHIGFHSKRQGPDIVAEDVLNLGVSPRRLLSHMRARFVDNGGVIHEGASFHSAEVYPEGVVIKVSNGTEEPITAGDANRPLAARDASGHSASSSSSSSDAHRNGNGSSMAAQQEQDTRQGSGAEASFSGRPDQLTCRLIIDCMGHWSPIVRQMRGSTKPDGMCLVVGSCASGFAPEHNRTADFMRTVTDAEDDLQLFWQAFPAEGGAARTTYMFSYADCAKQRPSLQGLLDRYFELLPRYQSCSLTDLKIKRVLFGGFPCYSSSPLQPQFDRIIQVGDASASQSPLSFGGFGSMLRHLQRLTDGLDQALKQDRLSRNALKLLQPYQPSLAAAWLFQRSMALKPGQLQEPRGRRGQVSGFLPPSHINTLLAANFRVMKMLGDWVMRPFLQDTIQFWPLSAAMTATLFVAPLTIMRVLVQVGPLVVLTWFRHYVMLGIYSFLHFVSRPLHRRLRSYRAQRWFDAWRCGSGADYSC</sequence>
<keyword evidence="2" id="KW-0812">Transmembrane</keyword>
<dbReference type="PANTHER" id="PTHR32098:SF5">
    <property type="entry name" value="LYCOPENE BETA_EPSILON CYCLASE PROTEIN"/>
    <property type="match status" value="1"/>
</dbReference>
<dbReference type="Proteomes" id="UP001497392">
    <property type="component" value="Unassembled WGS sequence"/>
</dbReference>
<evidence type="ECO:0000313" key="4">
    <source>
        <dbReference type="Proteomes" id="UP001497392"/>
    </source>
</evidence>
<evidence type="ECO:0000256" key="1">
    <source>
        <dbReference type="SAM" id="MobiDB-lite"/>
    </source>
</evidence>
<comment type="caution">
    <text evidence="3">The sequence shown here is derived from an EMBL/GenBank/DDBJ whole genome shotgun (WGS) entry which is preliminary data.</text>
</comment>
<organism evidence="3 4">
    <name type="scientific">Coccomyxa viridis</name>
    <dbReference type="NCBI Taxonomy" id="1274662"/>
    <lineage>
        <taxon>Eukaryota</taxon>
        <taxon>Viridiplantae</taxon>
        <taxon>Chlorophyta</taxon>
        <taxon>core chlorophytes</taxon>
        <taxon>Trebouxiophyceae</taxon>
        <taxon>Trebouxiophyceae incertae sedis</taxon>
        <taxon>Coccomyxaceae</taxon>
        <taxon>Coccomyxa</taxon>
    </lineage>
</organism>